<evidence type="ECO:0000313" key="22">
    <source>
        <dbReference type="EMBL" id="EAG4462461.1"/>
    </source>
</evidence>
<dbReference type="AlphaFoldDB" id="A0A0B8R4Y8"/>
<gene>
    <name evidence="15" type="ORF">A8L61_09105</name>
    <name evidence="24" type="ORF">AB917_09800</name>
    <name evidence="3" type="ORF">ABZ57_10745</name>
    <name evidence="50" type="ORF">AJL21_14315</name>
    <name evidence="12" type="ORF">ART25_11585</name>
    <name evidence="4" type="ORF">ARY78_12290</name>
    <name evidence="19" type="ORF">B1N52_10005</name>
    <name evidence="18" type="ORF">B1S26_12160</name>
    <name evidence="20" type="ORF">B5K54_07550</name>
    <name evidence="16" type="ORF">BB997_10900</name>
    <name evidence="35" type="ORF">BCZ19_13775</name>
    <name evidence="17" type="ORF">BCZ21_11130</name>
    <name evidence="22" type="ORF">CA369_09205</name>
    <name evidence="21" type="ORF">CAV64_09180</name>
    <name evidence="25" type="ORF">CW845_11560</name>
    <name evidence="27" type="ORF">D4920_12655</name>
    <name evidence="26" type="ORF">D4B11_06985</name>
    <name evidence="28" type="ORF">D5N24_12015</name>
    <name evidence="30" type="ORF">D7104_03510</name>
    <name evidence="48" type="ORF">DCK61_00945</name>
    <name evidence="23" type="ORF">DCT16_10880</name>
    <name evidence="6" type="ORF">DQ70_09830</name>
    <name evidence="5" type="ORF">DU018_14315</name>
    <name evidence="51" type="ORF">DYZ80_02236</name>
    <name evidence="14" type="ORF">E1W56_13350</name>
    <name evidence="29" type="ORF">E5F58_04500</name>
    <name evidence="11" type="ORF">EX365_10190</name>
    <name evidence="10" type="ORF">EXZ73_09325</name>
    <name evidence="36" type="ORF">F6436_06440</name>
    <name evidence="37" type="ORF">F6515_13625</name>
    <name evidence="31" type="ORF">FA835_09900</name>
    <name evidence="33" type="ORF">FLQ97_02540</name>
    <name evidence="32" type="ORF">FLR03_00370</name>
    <name evidence="34" type="ORF">FNX40_04585</name>
    <name evidence="40" type="ORF">FV747_10790</name>
    <name evidence="41" type="ORF">G3O21_001317</name>
    <name evidence="46" type="ORF">GI949_12275</name>
    <name evidence="39" type="ORF">GJW51_12065</name>
    <name evidence="38" type="ORF">GQG13_10920</name>
    <name evidence="42" type="ORF">GYR60_04755</name>
    <name evidence="43" type="ORF">GYS09_01445</name>
    <name evidence="44" type="ORF">GYX23_03920</name>
    <name evidence="45" type="ORF">GYY14_07545</name>
    <name evidence="47" type="ORF">HQN34_000068</name>
    <name evidence="49" type="ORF">HZJ64_08395</name>
    <name evidence="7" type="ORF">KV70_08345</name>
    <name evidence="8" type="ORF">QD52_10810</name>
    <name evidence="9" type="ORF">UI29_10880</name>
    <name evidence="13" type="ORF">Y261_10920</name>
</gene>
<evidence type="ECO:0000313" key="62">
    <source>
        <dbReference type="Proteomes" id="UP000364988"/>
    </source>
</evidence>
<evidence type="ECO:0000259" key="2">
    <source>
        <dbReference type="Pfam" id="PF08327"/>
    </source>
</evidence>
<dbReference type="Proteomes" id="UP000365297">
    <property type="component" value="Unassembled WGS sequence"/>
</dbReference>
<evidence type="ECO:0000313" key="30">
    <source>
        <dbReference type="EMBL" id="EAK8896765.1"/>
    </source>
</evidence>
<dbReference type="EMBL" id="DAAJCS010000002">
    <property type="protein sequence ID" value="HAC0012141.1"/>
    <property type="molecule type" value="Genomic_DNA"/>
</dbReference>
<evidence type="ECO:0000313" key="63">
    <source>
        <dbReference type="Proteomes" id="UP000365297"/>
    </source>
</evidence>
<dbReference type="Proteomes" id="UP000403352">
    <property type="component" value="Unassembled WGS sequence"/>
</dbReference>
<dbReference type="Proteomes" id="UP000423131">
    <property type="component" value="Unassembled WGS sequence"/>
</dbReference>
<evidence type="ECO:0000313" key="41">
    <source>
        <dbReference type="EMBL" id="EDP8513898.1"/>
    </source>
</evidence>
<evidence type="ECO:0000313" key="68">
    <source>
        <dbReference type="Proteomes" id="UP000398321"/>
    </source>
</evidence>
<dbReference type="EMBL" id="AAAJKI010000055">
    <property type="protein sequence ID" value="EAC6549530.1"/>
    <property type="molecule type" value="Genomic_DNA"/>
</dbReference>
<evidence type="ECO:0000313" key="91">
    <source>
        <dbReference type="Proteomes" id="UP000549379"/>
    </source>
</evidence>
<dbReference type="Proteomes" id="UP000843503">
    <property type="component" value="Unassembled WGS sequence"/>
</dbReference>
<dbReference type="Proteomes" id="UP000331186">
    <property type="component" value="Unassembled WGS sequence"/>
</dbReference>
<reference evidence="49 88" key="10">
    <citation type="submission" date="2020-06" db="EMBL/GenBank/DDBJ databases">
        <title>Two Listeria outbreaks in Switzerland in 2018 and 2020.</title>
        <authorList>
            <person name="Stevens M.J.A."/>
            <person name="Bloemberg G."/>
            <person name="Nusch-Inderbinnen M."/>
            <person name="Stephan R."/>
        </authorList>
    </citation>
    <scope>NUCLEOTIDE SEQUENCE [LARGE SCALE GENOMIC DNA]</scope>
    <source>
        <strain evidence="49 88">N18-0707</strain>
    </source>
</reference>
<evidence type="ECO:0000313" key="70">
    <source>
        <dbReference type="Proteomes" id="UP000410967"/>
    </source>
</evidence>
<dbReference type="EMBL" id="AABBYJ010000005">
    <property type="protein sequence ID" value="EAG4331408.1"/>
    <property type="molecule type" value="Genomic_DNA"/>
</dbReference>
<evidence type="ECO:0000313" key="5">
    <source>
        <dbReference type="EMBL" id="EAC6549530.1"/>
    </source>
</evidence>
<evidence type="ECO:0000313" key="6">
    <source>
        <dbReference type="EMBL" id="EAC7480977.1"/>
    </source>
</evidence>
<dbReference type="EMBL" id="AANDSR010000008">
    <property type="protein sequence ID" value="EDN9837395.1"/>
    <property type="molecule type" value="Genomic_DNA"/>
</dbReference>
<evidence type="ECO:0000313" key="52">
    <source>
        <dbReference type="Proteomes" id="UP000272537"/>
    </source>
</evidence>
<comment type="similarity">
    <text evidence="1">Belongs to the AHA1 family.</text>
</comment>
<dbReference type="Proteomes" id="UP000354255">
    <property type="component" value="Unassembled WGS sequence"/>
</dbReference>
<evidence type="ECO:0000313" key="78">
    <source>
        <dbReference type="Proteomes" id="UP000478704"/>
    </source>
</evidence>
<dbReference type="EMBL" id="AACKDQ010000021">
    <property type="protein sequence ID" value="EAK9317417.1"/>
    <property type="molecule type" value="Genomic_DNA"/>
</dbReference>
<dbReference type="EMBL" id="AAIAJJ010000002">
    <property type="protein sequence ID" value="ECC1556082.1"/>
    <property type="molecule type" value="Genomic_DNA"/>
</dbReference>
<dbReference type="EMBL" id="DAAJZA010000009">
    <property type="protein sequence ID" value="HAC1755744.1"/>
    <property type="molecule type" value="Genomic_DNA"/>
</dbReference>
<dbReference type="Proteomes" id="UP000350032">
    <property type="component" value="Unassembled WGS sequence"/>
</dbReference>
<evidence type="ECO:0000313" key="17">
    <source>
        <dbReference type="EMBL" id="EAG2087816.1"/>
    </source>
</evidence>
<dbReference type="Proteomes" id="UP000336166">
    <property type="component" value="Unassembled WGS sequence"/>
</dbReference>
<evidence type="ECO:0000313" key="71">
    <source>
        <dbReference type="Proteomes" id="UP000423131"/>
    </source>
</evidence>
<evidence type="ECO:0000313" key="26">
    <source>
        <dbReference type="EMBL" id="EAG9519512.1"/>
    </source>
</evidence>
<evidence type="ECO:0000313" key="50">
    <source>
        <dbReference type="EMBL" id="OET48320.1"/>
    </source>
</evidence>
<dbReference type="Proteomes" id="UP000478704">
    <property type="component" value="Unassembled WGS sequence"/>
</dbReference>
<evidence type="ECO:0000313" key="93">
    <source>
        <dbReference type="Proteomes" id="UP000840197"/>
    </source>
</evidence>
<dbReference type="Proteomes" id="UP000467347">
    <property type="component" value="Unassembled WGS sequence"/>
</dbReference>
<dbReference type="EMBL" id="DABJAN010000001">
    <property type="protein sequence ID" value="HAJ9591905.1"/>
    <property type="molecule type" value="Genomic_DNA"/>
</dbReference>
<dbReference type="EMBL" id="AAHZFY010000003">
    <property type="protein sequence ID" value="ECB9512605.1"/>
    <property type="molecule type" value="Genomic_DNA"/>
</dbReference>
<evidence type="ECO:0000313" key="23">
    <source>
        <dbReference type="EMBL" id="EAG6169875.1"/>
    </source>
</evidence>
<dbReference type="Proteomes" id="UP000540117">
    <property type="component" value="Unassembled WGS sequence"/>
</dbReference>
<dbReference type="EMBL" id="MJTJ01000020">
    <property type="protein sequence ID" value="OET48320.1"/>
    <property type="molecule type" value="Genomic_DNA"/>
</dbReference>
<dbReference type="EMBL" id="AAAMZD010000005">
    <property type="protein sequence ID" value="EAD3793255.1"/>
    <property type="molecule type" value="Genomic_DNA"/>
</dbReference>
<reference evidence="51 52" key="2">
    <citation type="journal article" date="2018" name="BMC Genomics">
        <title>Genes significantly associated with lineage II food isolates of Listeria monocytogenes.</title>
        <authorList>
            <person name="Pirone-Davies C."/>
            <person name="Chen Y."/>
            <person name="Pightling A."/>
            <person name="Ryan G."/>
            <person name="Wang Y."/>
            <person name="Yao K."/>
            <person name="Hoffmann M."/>
            <person name="Allard M.W."/>
        </authorList>
    </citation>
    <scope>NUCLEOTIDE SEQUENCE [LARGE SCALE GENOMIC DNA]</scope>
    <source>
        <strain evidence="51 52">PNUSAL000550</strain>
    </source>
</reference>
<dbReference type="EMBL" id="AABATR010000005">
    <property type="protein sequence ID" value="EAG1894116.1"/>
    <property type="molecule type" value="Genomic_DNA"/>
</dbReference>
<evidence type="ECO:0000313" key="58">
    <source>
        <dbReference type="Proteomes" id="UP000345329"/>
    </source>
</evidence>
<evidence type="ECO:0000313" key="81">
    <source>
        <dbReference type="Proteomes" id="UP000522199"/>
    </source>
</evidence>
<dbReference type="Proteomes" id="UP000478682">
    <property type="component" value="Unassembled WGS sequence"/>
</dbReference>
<dbReference type="Proteomes" id="UP000842809">
    <property type="component" value="Unassembled WGS sequence"/>
</dbReference>
<evidence type="ECO:0000313" key="19">
    <source>
        <dbReference type="EMBL" id="EAG2515494.1"/>
    </source>
</evidence>
<dbReference type="EMBL" id="AABGUK010000001">
    <property type="protein sequence ID" value="EAH4241262.1"/>
    <property type="molecule type" value="Genomic_DNA"/>
</dbReference>
<dbReference type="KEGG" id="lmok:CQ02_02180"/>
<evidence type="ECO:0000256" key="1">
    <source>
        <dbReference type="ARBA" id="ARBA00006817"/>
    </source>
</evidence>
<dbReference type="Proteomes" id="UP000525850">
    <property type="component" value="Unassembled WGS sequence"/>
</dbReference>
<dbReference type="EMBL" id="AAANYN010000012">
    <property type="protein sequence ID" value="EAD5774486.1"/>
    <property type="molecule type" value="Genomic_DNA"/>
</dbReference>
<evidence type="ECO:0000313" key="43">
    <source>
        <dbReference type="EMBL" id="HAB8555950.1"/>
    </source>
</evidence>
<evidence type="ECO:0000313" key="9">
    <source>
        <dbReference type="EMBL" id="EAD3793255.1"/>
    </source>
</evidence>
<dbReference type="RefSeq" id="WP_003724330.1">
    <property type="nucleotide sequence ID" value="NC_021824.1"/>
</dbReference>
<dbReference type="Proteomes" id="UP000841146">
    <property type="component" value="Unassembled WGS sequence"/>
</dbReference>
<evidence type="ECO:0000313" key="16">
    <source>
        <dbReference type="EMBL" id="EAG1894116.1"/>
    </source>
</evidence>
<dbReference type="Proteomes" id="UP000840197">
    <property type="component" value="Unassembled WGS sequence"/>
</dbReference>
<dbReference type="Proteomes" id="UP000389283">
    <property type="component" value="Unassembled WGS sequence"/>
</dbReference>
<reference evidence="48 74" key="4">
    <citation type="submission" date="2018-04" db="EMBL/GenBank/DDBJ databases">
        <title>Genome Analysis of a Prevalent Clone of Listeria monocytogenes Sequence Type 87 in China.</title>
        <authorList>
            <person name="Wang Y."/>
        </authorList>
    </citation>
    <scope>NUCLEOTIDE SEQUENCE [LARGE SCALE GENOMIC DNA]</scope>
    <source>
        <strain evidence="48 74">ICDC_LM1523</strain>
    </source>
</reference>
<evidence type="ECO:0000313" key="82">
    <source>
        <dbReference type="Proteomes" id="UP000525850"/>
    </source>
</evidence>
<dbReference type="Proteomes" id="UP000376505">
    <property type="component" value="Unassembled WGS sequence"/>
</dbReference>
<dbReference type="EMBL" id="AANPAU010000004">
    <property type="protein sequence ID" value="EDP8513898.1"/>
    <property type="molecule type" value="Genomic_DNA"/>
</dbReference>
<evidence type="ECO:0000313" key="65">
    <source>
        <dbReference type="Proteomes" id="UP000376505"/>
    </source>
</evidence>
<reference evidence="50 97" key="1">
    <citation type="submission" date="2016-09" db="EMBL/GenBank/DDBJ databases">
        <title>100K Listeria isolates.</title>
        <authorList>
            <person name="Chen P."/>
            <person name="Weimer B.C."/>
            <person name="Kong N."/>
            <person name="Huang B."/>
        </authorList>
    </citation>
    <scope>NUCLEOTIDE SEQUENCE [LARGE SCALE GENOMIC DNA]</scope>
    <source>
        <strain evidence="50 97">BCW_2383</strain>
    </source>
</reference>
<proteinExistence type="inferred from homology"/>
<evidence type="ECO:0000313" key="48">
    <source>
        <dbReference type="EMBL" id="KAA9453048.1"/>
    </source>
</evidence>
<evidence type="ECO:0000313" key="66">
    <source>
        <dbReference type="Proteomes" id="UP000379076"/>
    </source>
</evidence>
<evidence type="ECO:0000313" key="42">
    <source>
        <dbReference type="EMBL" id="HAB8397823.1"/>
    </source>
</evidence>
<dbReference type="Proteomes" id="UP000566721">
    <property type="component" value="Unassembled WGS sequence"/>
</dbReference>
<dbReference type="Proteomes" id="UP000339309">
    <property type="component" value="Unassembled WGS sequence"/>
</dbReference>
<dbReference type="Proteomes" id="UP000345329">
    <property type="component" value="Unassembled WGS sequence"/>
</dbReference>
<dbReference type="EMBL" id="QXLS01000005">
    <property type="protein sequence ID" value="RKA07024.1"/>
    <property type="molecule type" value="Genomic_DNA"/>
</dbReference>
<dbReference type="EMBL" id="DAAIHR010000004">
    <property type="protein sequence ID" value="HAB8397823.1"/>
    <property type="molecule type" value="Genomic_DNA"/>
</dbReference>
<dbReference type="Proteomes" id="UP000481141">
    <property type="component" value="Unassembled WGS sequence"/>
</dbReference>
<dbReference type="EMBL" id="AANCRK010000005">
    <property type="protein sequence ID" value="EDN7715624.1"/>
    <property type="molecule type" value="Genomic_DNA"/>
</dbReference>
<dbReference type="EMBL" id="DAAJFY010000004">
    <property type="protein sequence ID" value="HAC0275216.1"/>
    <property type="molecule type" value="Genomic_DNA"/>
</dbReference>
<evidence type="ECO:0000313" key="20">
    <source>
        <dbReference type="EMBL" id="EAG2997141.1"/>
    </source>
</evidence>
<evidence type="ECO:0000313" key="77">
    <source>
        <dbReference type="Proteomes" id="UP000478682"/>
    </source>
</evidence>
<evidence type="ECO:0000313" key="86">
    <source>
        <dbReference type="Proteomes" id="UP000533021"/>
    </source>
</evidence>
<dbReference type="Proteomes" id="UP000522199">
    <property type="component" value="Unassembled WGS sequence"/>
</dbReference>
<dbReference type="Proteomes" id="UP000427828">
    <property type="component" value="Unassembled WGS sequence"/>
</dbReference>
<dbReference type="EMBL" id="AABAWE010000005">
    <property type="protein sequence ID" value="EAG2087816.1"/>
    <property type="molecule type" value="Genomic_DNA"/>
</dbReference>
<dbReference type="EMBL" id="AABEKY010000006">
    <property type="protein sequence ID" value="EAG9388122.1"/>
    <property type="molecule type" value="Genomic_DNA"/>
</dbReference>
<evidence type="ECO:0000313" key="15">
    <source>
        <dbReference type="EMBL" id="EAG0867444.1"/>
    </source>
</evidence>
<reference evidence="93 94" key="3">
    <citation type="journal article" date="2018" name="Genome Biol.">
        <title>SKESA: strategic k-mer extension for scrupulous assemblies.</title>
        <authorList>
            <person name="Souvorov A."/>
            <person name="Agarwala R."/>
            <person name="Lipman D.J."/>
        </authorList>
    </citation>
    <scope>NUCLEOTIDE SEQUENCE [LARGE SCALE GENOMIC DNA]</scope>
    <source>
        <strain evidence="47">2017-325981-023-01</strain>
        <strain evidence="43 96">CFIAFB20100120</strain>
        <strain evidence="42 93">CFIAFB20130012</strain>
        <strain evidence="45">CFIAFB20170037</strain>
        <strain evidence="44 94">CFIAFB20170045</strain>
        <strain evidence="46 95">DMG1500109</strain>
    </source>
</reference>
<dbReference type="Proteomes" id="UP000467536">
    <property type="component" value="Unassembled WGS sequence"/>
</dbReference>
<evidence type="ECO:0000313" key="75">
    <source>
        <dbReference type="Proteomes" id="UP000467347"/>
    </source>
</evidence>
<evidence type="ECO:0000313" key="31">
    <source>
        <dbReference type="EMBL" id="EAK9317417.1"/>
    </source>
</evidence>
<evidence type="ECO:0000313" key="90">
    <source>
        <dbReference type="Proteomes" id="UP000548278"/>
    </source>
</evidence>
<evidence type="ECO:0000313" key="69">
    <source>
        <dbReference type="Proteomes" id="UP000403352"/>
    </source>
</evidence>
<feature type="domain" description="Activator of Hsp90 ATPase homologue 1/2-like C-terminal" evidence="2">
    <location>
        <begin position="22"/>
        <end position="131"/>
    </location>
</feature>
<evidence type="ECO:0000313" key="95">
    <source>
        <dbReference type="Proteomes" id="UP000843775"/>
    </source>
</evidence>
<dbReference type="EMBL" id="AALEDS010000004">
    <property type="protein sequence ID" value="ECY6543965.1"/>
    <property type="molecule type" value="Genomic_DNA"/>
</dbReference>
<sequence length="160" mass="18392">MNESICKRDNGGAVVNFELEINATKAEVFALLTTNAGLAKWFNELEVGELGADGYLLFVMTPEEKITMPIRAFETNQKLAFEWDQDEVDFELNEITANKTRLTFREQLTTITEHSPRDISGWHICLKKLQASAEGKIYDFNKTEFETLFAKYQKELNIEK</sequence>
<dbReference type="Proteomes" id="UP000549379">
    <property type="component" value="Unassembled WGS sequence"/>
</dbReference>
<dbReference type="Proteomes" id="UP000528151">
    <property type="component" value="Unassembled WGS sequence"/>
</dbReference>
<dbReference type="Proteomes" id="UP000337746">
    <property type="component" value="Unassembled WGS sequence"/>
</dbReference>
<evidence type="ECO:0000313" key="49">
    <source>
        <dbReference type="EMBL" id="NYA01850.1"/>
    </source>
</evidence>
<evidence type="ECO:0000313" key="76">
    <source>
        <dbReference type="Proteomes" id="UP000467536"/>
    </source>
</evidence>
<dbReference type="Proteomes" id="UP000272537">
    <property type="component" value="Unassembled WGS sequence"/>
</dbReference>
<dbReference type="EMBL" id="AAHZFN010000001">
    <property type="protein sequence ID" value="ECB9472129.1"/>
    <property type="molecule type" value="Genomic_DNA"/>
</dbReference>
<evidence type="ECO:0000313" key="27">
    <source>
        <dbReference type="EMBL" id="EAH2282928.1"/>
    </source>
</evidence>
<evidence type="ECO:0000313" key="80">
    <source>
        <dbReference type="Proteomes" id="UP000489121"/>
    </source>
</evidence>
<dbReference type="Proteomes" id="UP000379076">
    <property type="component" value="Unassembled WGS sequence"/>
</dbReference>
<dbReference type="Proteomes" id="UP000344343">
    <property type="component" value="Unassembled WGS sequence"/>
</dbReference>
<dbReference type="EMBL" id="AACJYH010000002">
    <property type="protein sequence ID" value="EAK8896765.1"/>
    <property type="molecule type" value="Genomic_DNA"/>
</dbReference>
<dbReference type="EMBL" id="AAAIKW010000007">
    <property type="protein sequence ID" value="EAC4552966.1"/>
    <property type="molecule type" value="Genomic_DNA"/>
</dbReference>
<dbReference type="EMBL" id="AANEHK010000009">
    <property type="protein sequence ID" value="EDO0986475.1"/>
    <property type="molecule type" value="Genomic_DNA"/>
</dbReference>
<evidence type="ECO:0000313" key="64">
    <source>
        <dbReference type="Proteomes" id="UP000368512"/>
    </source>
</evidence>
<evidence type="ECO:0000313" key="84">
    <source>
        <dbReference type="Proteomes" id="UP000528151"/>
    </source>
</evidence>
<evidence type="ECO:0000313" key="57">
    <source>
        <dbReference type="Proteomes" id="UP000344343"/>
    </source>
</evidence>
<reference evidence="55 58" key="5">
    <citation type="submission" date="2018-06" db="EMBL/GenBank/DDBJ databases">
        <authorList>
            <consortium name="GenomeTrakr: Next Generation Sequencing Network for Food Pathogen Tracability"/>
        </authorList>
    </citation>
    <scope>NUCLEOTIDE SEQUENCE [LARGE SCALE GENOMIC DNA]</scope>
    <source>
        <strain evidence="20 91">10B02965A-1</strain>
        <strain evidence="6 64">CFSAN008042</strain>
        <strain evidence="22 84">CFSAN063727</strain>
        <strain evidence="38 73">CFSAN102901</strain>
        <strain evidence="12 66">FDA00006494</strain>
        <strain evidence="4 63">FDA00007096</strain>
        <strain evidence="8 69">FDA00008584</strain>
        <strain evidence="18">FDA00011243</strain>
        <strain evidence="5 53">FDA00013332</strain>
        <strain evidence="11 57">FDA00013853</strain>
        <strain evidence="32 71">FDA00014336</strain>
        <strain evidence="34 67">FDA00014370</strain>
        <strain evidence="33 68">FDA00014392</strain>
        <strain evidence="41">FDA00015054</strain>
        <strain evidence="21 87">FDA1005580-S054-001</strain>
        <strain evidence="78">FDA1090798-S029-001</strain>
        <strain evidence="79">FDA956581-098-004</strain>
        <strain evidence="19 82">FDA960927-006-004</strain>
        <strain evidence="23 92">FLAG-38921</strain>
        <strain evidence="35 72">FLAG-51482A</strain>
        <strain evidence="17 55">FLAG-54356</strain>
        <strain evidence="10 65">FSIS31901579</strain>
        <strain evidence="29 83">LS1344</strain>
        <strain evidence="39 75">OSF101448</strain>
        <strain evidence="9 58">VA-WGS-00405</strain>
    </source>
</reference>
<dbReference type="Pfam" id="PF08327">
    <property type="entry name" value="AHSA1"/>
    <property type="match status" value="1"/>
</dbReference>
<reference evidence="85 86" key="8">
    <citation type="submission" date="2019-04" db="EMBL/GenBank/DDBJ databases">
        <authorList>
            <person name="Ashton P.M."/>
            <person name="Dallman T."/>
            <person name="Nair S."/>
            <person name="De Pinna E."/>
            <person name="Peters T."/>
            <person name="Grant K."/>
        </authorList>
    </citation>
    <scope>NUCLEOTIDE SEQUENCE [LARGE SCALE GENOMIC DNA]</scope>
    <source>
        <strain evidence="27 86">282333</strain>
        <strain evidence="28 85">282352</strain>
        <strain evidence="26 89">289003</strain>
        <strain evidence="40 76">788324</strain>
        <strain evidence="14">RL15000286</strain>
    </source>
</reference>
<evidence type="ECO:0000313" key="73">
    <source>
        <dbReference type="Proteomes" id="UP000455569"/>
    </source>
</evidence>
<dbReference type="Proteomes" id="UP000533021">
    <property type="component" value="Unassembled WGS sequence"/>
</dbReference>
<evidence type="ECO:0000313" key="38">
    <source>
        <dbReference type="EMBL" id="EDN7715624.1"/>
    </source>
</evidence>
<dbReference type="Proteomes" id="UP000546397">
    <property type="component" value="Unassembled WGS sequence"/>
</dbReference>
<comment type="caution">
    <text evidence="43">The sequence shown here is derived from an EMBL/GenBank/DDBJ whole genome shotgun (WGS) entry which is preliminary data.</text>
</comment>
<dbReference type="EMBL" id="AABAYG010000005">
    <property type="protein sequence ID" value="EAG2246158.1"/>
    <property type="molecule type" value="Genomic_DNA"/>
</dbReference>
<evidence type="ECO:0000313" key="83">
    <source>
        <dbReference type="Proteomes" id="UP000527632"/>
    </source>
</evidence>
<dbReference type="Proteomes" id="UP000489121">
    <property type="component" value="Unassembled WGS sequence"/>
</dbReference>
<dbReference type="InterPro" id="IPR013538">
    <property type="entry name" value="ASHA1/2-like_C"/>
</dbReference>
<dbReference type="EMBL" id="AAAIXK010000007">
    <property type="protein sequence ID" value="EAC5551210.1"/>
    <property type="molecule type" value="Genomic_DNA"/>
</dbReference>
<evidence type="ECO:0000313" key="56">
    <source>
        <dbReference type="Proteomes" id="UP000339309"/>
    </source>
</evidence>
<evidence type="ECO:0000313" key="94">
    <source>
        <dbReference type="Proteomes" id="UP000841146"/>
    </source>
</evidence>
<dbReference type="Proteomes" id="UP000368512">
    <property type="component" value="Unassembled WGS sequence"/>
</dbReference>
<dbReference type="Proteomes" id="UP000548278">
    <property type="component" value="Unassembled WGS sequence"/>
</dbReference>
<dbReference type="Proteomes" id="UP000844415">
    <property type="component" value="Unassembled WGS sequence"/>
</dbReference>
<evidence type="ECO:0000313" key="44">
    <source>
        <dbReference type="EMBL" id="HAC0012141.1"/>
    </source>
</evidence>
<evidence type="ECO:0000313" key="39">
    <source>
        <dbReference type="EMBL" id="EDN9837395.1"/>
    </source>
</evidence>
<evidence type="ECO:0000313" key="3">
    <source>
        <dbReference type="EMBL" id="EAC4552966.1"/>
    </source>
</evidence>
<dbReference type="Proteomes" id="UP000460224">
    <property type="component" value="Unassembled WGS sequence"/>
</dbReference>
<evidence type="ECO:0000313" key="61">
    <source>
        <dbReference type="Proteomes" id="UP000358545"/>
    </source>
</evidence>
<evidence type="ECO:0000313" key="24">
    <source>
        <dbReference type="EMBL" id="EAG6990885.1"/>
    </source>
</evidence>
<evidence type="ECO:0000313" key="8">
    <source>
        <dbReference type="EMBL" id="EAD1185564.1"/>
    </source>
</evidence>
<dbReference type="Proteomes" id="UP000393182">
    <property type="component" value="Unassembled WGS sequence"/>
</dbReference>
<organism evidence="43 96">
    <name type="scientific">Listeria monocytogenes</name>
    <dbReference type="NCBI Taxonomy" id="1639"/>
    <lineage>
        <taxon>Bacteria</taxon>
        <taxon>Bacillati</taxon>
        <taxon>Bacillota</taxon>
        <taxon>Bacilli</taxon>
        <taxon>Bacillales</taxon>
        <taxon>Listeriaceae</taxon>
        <taxon>Listeria</taxon>
    </lineage>
</organism>
<dbReference type="EMBL" id="AAAREG010000008">
    <property type="protein sequence ID" value="EAE2354858.1"/>
    <property type="molecule type" value="Genomic_DNA"/>
</dbReference>
<evidence type="ECO:0000313" key="34">
    <source>
        <dbReference type="EMBL" id="ECC1556082.1"/>
    </source>
</evidence>
<protein>
    <submittedName>
        <fullName evidence="43">ATPase</fullName>
    </submittedName>
    <submittedName>
        <fullName evidence="3">SRPBCC family protein</fullName>
    </submittedName>
</protein>
<dbReference type="Proteomes" id="UP000843775">
    <property type="component" value="Unassembled WGS sequence"/>
</dbReference>
<dbReference type="EMBL" id="AAALRN010000005">
    <property type="protein sequence ID" value="EAD1185564.1"/>
    <property type="molecule type" value="Genomic_DNA"/>
</dbReference>
<dbReference type="Gene3D" id="3.30.530.20">
    <property type="match status" value="1"/>
</dbReference>
<name>A0A0B8R4Y8_LISMN</name>
<evidence type="ECO:0000313" key="45">
    <source>
        <dbReference type="EMBL" id="HAC0275216.1"/>
    </source>
</evidence>
<evidence type="ECO:0000313" key="85">
    <source>
        <dbReference type="Proteomes" id="UP000530452"/>
    </source>
</evidence>
<evidence type="ECO:0000313" key="28">
    <source>
        <dbReference type="EMBL" id="EAH3295127.1"/>
    </source>
</evidence>
<dbReference type="EMBL" id="AALAQH010000010">
    <property type="protein sequence ID" value="ECX6925748.1"/>
    <property type="molecule type" value="Genomic_DNA"/>
</dbReference>
<dbReference type="Proteomes" id="UP000410967">
    <property type="component" value="Unassembled WGS sequence"/>
</dbReference>
<evidence type="ECO:0000313" key="67">
    <source>
        <dbReference type="Proteomes" id="UP000389283"/>
    </source>
</evidence>
<dbReference type="Proteomes" id="UP000364988">
    <property type="component" value="Unassembled WGS sequence"/>
</dbReference>
<evidence type="ECO:0000313" key="7">
    <source>
        <dbReference type="EMBL" id="EAC9040216.1"/>
    </source>
</evidence>
<evidence type="ECO:0000313" key="12">
    <source>
        <dbReference type="EMBL" id="EAE1339551.1"/>
    </source>
</evidence>
<dbReference type="EMBL" id="AABEMN010000008">
    <property type="protein sequence ID" value="EAG9519512.1"/>
    <property type="molecule type" value="Genomic_DNA"/>
</dbReference>
<dbReference type="EMBL" id="DAAIJL010000001">
    <property type="protein sequence ID" value="HAB8555950.1"/>
    <property type="molecule type" value="Genomic_DNA"/>
</dbReference>
<evidence type="ECO:0000313" key="53">
    <source>
        <dbReference type="Proteomes" id="UP000331186"/>
    </source>
</evidence>
<evidence type="ECO:0000313" key="35">
    <source>
        <dbReference type="EMBL" id="ECX6925748.1"/>
    </source>
</evidence>
<dbReference type="Proteomes" id="UP000530452">
    <property type="component" value="Unassembled WGS sequence"/>
</dbReference>
<evidence type="ECO:0000313" key="54">
    <source>
        <dbReference type="Proteomes" id="UP000336166"/>
    </source>
</evidence>
<evidence type="ECO:0000313" key="18">
    <source>
        <dbReference type="EMBL" id="EAG2246158.1"/>
    </source>
</evidence>
<evidence type="ECO:0000313" key="36">
    <source>
        <dbReference type="EMBL" id="ECY6543965.1"/>
    </source>
</evidence>
<evidence type="ECO:0000313" key="10">
    <source>
        <dbReference type="EMBL" id="EAD5774486.1"/>
    </source>
</evidence>
<dbReference type="Proteomes" id="UP000544530">
    <property type="component" value="Unassembled WGS sequence"/>
</dbReference>
<evidence type="ECO:0000313" key="87">
    <source>
        <dbReference type="Proteomes" id="UP000540117"/>
    </source>
</evidence>
<evidence type="ECO:0000313" key="55">
    <source>
        <dbReference type="Proteomes" id="UP000337746"/>
    </source>
</evidence>
<dbReference type="EMBL" id="AAAQQZ010000005">
    <property type="protein sequence ID" value="EAE1339551.1"/>
    <property type="molecule type" value="Genomic_DNA"/>
</dbReference>
<evidence type="ECO:0000313" key="79">
    <source>
        <dbReference type="Proteomes" id="UP000481141"/>
    </source>
</evidence>
<dbReference type="InterPro" id="IPR023393">
    <property type="entry name" value="START-like_dom_sf"/>
</dbReference>
<dbReference type="EMBL" id="AAANYR010000005">
    <property type="protein sequence ID" value="EAD5786926.1"/>
    <property type="molecule type" value="Genomic_DNA"/>
</dbReference>
<evidence type="ECO:0000313" key="29">
    <source>
        <dbReference type="EMBL" id="EAH4241262.1"/>
    </source>
</evidence>
<evidence type="ECO:0000313" key="97">
    <source>
        <dbReference type="Proteomes" id="UP000852906"/>
    </source>
</evidence>
<dbReference type="EMBL" id="AABGHY010000009">
    <property type="protein sequence ID" value="EAH3295127.1"/>
    <property type="molecule type" value="Genomic_DNA"/>
</dbReference>
<evidence type="ECO:0000313" key="14">
    <source>
        <dbReference type="EMBL" id="EAE4943028.1"/>
    </source>
</evidence>
<evidence type="ECO:0000313" key="46">
    <source>
        <dbReference type="EMBL" id="HAC1755744.1"/>
    </source>
</evidence>
<dbReference type="SUPFAM" id="SSF55961">
    <property type="entry name" value="Bet v1-like"/>
    <property type="match status" value="1"/>
</dbReference>
<evidence type="ECO:0000313" key="11">
    <source>
        <dbReference type="EMBL" id="EAD5786926.1"/>
    </source>
</evidence>
<dbReference type="Proteomes" id="UP000527632">
    <property type="component" value="Unassembled WGS sequence"/>
</dbReference>
<evidence type="ECO:0000313" key="47">
    <source>
        <dbReference type="EMBL" id="HAJ9591905.1"/>
    </source>
</evidence>
<dbReference type="EMBL" id="AAAKQF010000004">
    <property type="protein sequence ID" value="EAC9040216.1"/>
    <property type="molecule type" value="Genomic_DNA"/>
</dbReference>
<dbReference type="EMBL" id="AABBAW010000005">
    <property type="protein sequence ID" value="EAG2515494.1"/>
    <property type="molecule type" value="Genomic_DNA"/>
</dbReference>
<evidence type="ECO:0000313" key="33">
    <source>
        <dbReference type="EMBL" id="ECB9512605.1"/>
    </source>
</evidence>
<dbReference type="Proteomes" id="UP000358545">
    <property type="component" value="Unassembled WGS sequence"/>
</dbReference>
<reference evidence="70 81" key="7">
    <citation type="submission" date="2019-04" db="EMBL/GenBank/DDBJ databases">
        <authorList>
            <consortium name="GenomeTrakr network: Whole genome sequencing for foodborne pathogen traceback"/>
        </authorList>
    </citation>
    <scope>NUCLEOTIDE SEQUENCE [LARGE SCALE GENOMIC DNA]</scope>
    <source>
        <strain evidence="24 90">CFSAN004300</strain>
        <strain evidence="25 81">CFSAN072474</strain>
        <strain evidence="36 62">FLAG-55987</strain>
        <strain evidence="31 70">PHLUSALM00088</strain>
    </source>
</reference>
<evidence type="ECO:0000313" key="32">
    <source>
        <dbReference type="EMBL" id="ECB9472129.1"/>
    </source>
</evidence>
<dbReference type="EMBL" id="AABFVG010000009">
    <property type="protein sequence ID" value="EAH2282928.1"/>
    <property type="molecule type" value="Genomic_DNA"/>
</dbReference>
<evidence type="ECO:0000313" key="72">
    <source>
        <dbReference type="Proteomes" id="UP000427828"/>
    </source>
</evidence>
<dbReference type="Proteomes" id="UP000455569">
    <property type="component" value="Unassembled WGS sequence"/>
</dbReference>
<dbReference type="EMBL" id="JACAVN010000004">
    <property type="protein sequence ID" value="NYA01850.1"/>
    <property type="molecule type" value="Genomic_DNA"/>
</dbReference>
<evidence type="ECO:0000313" key="59">
    <source>
        <dbReference type="Proteomes" id="UP000350032"/>
    </source>
</evidence>
<evidence type="ECO:0000313" key="92">
    <source>
        <dbReference type="Proteomes" id="UP000566721"/>
    </source>
</evidence>
<dbReference type="KEGG" id="lmv:Y193_13755"/>
<dbReference type="EMBL" id="AAASLB010000009">
    <property type="protein sequence ID" value="EAE4943028.1"/>
    <property type="molecule type" value="Genomic_DNA"/>
</dbReference>
<dbReference type="Proteomes" id="UP000398321">
    <property type="component" value="Unassembled WGS sequence"/>
</dbReference>
<evidence type="ECO:0000313" key="60">
    <source>
        <dbReference type="Proteomes" id="UP000354255"/>
    </source>
</evidence>
<reference evidence="54 56" key="6">
    <citation type="submission" date="2018-06" db="EMBL/GenBank/DDBJ databases">
        <authorList>
            <consortium name="PulseNet: The National Subtyping Network for Foodborne Disease Surveillance"/>
            <person name="Tarr C.L."/>
            <person name="Trees E."/>
            <person name="Katz L.S."/>
            <person name="Carleton-Romer H.A."/>
            <person name="Stroika S."/>
            <person name="Kucerova Z."/>
            <person name="Roache K.F."/>
            <person name="Sabol A.L."/>
            <person name="Besser J."/>
            <person name="Gerner-Smidt P."/>
        </authorList>
    </citation>
    <scope>NUCLEOTIDE SEQUENCE [LARGE SCALE GENOMIC DNA]</scope>
    <source>
        <strain evidence="3 56">2015L-6227</strain>
        <strain evidence="13 54">PNUSAL000134</strain>
        <strain evidence="7 60">PNUSAL000910</strain>
        <strain evidence="15 61">PNUSAL002180</strain>
        <strain evidence="16 77">PNUSAL002298</strain>
        <strain evidence="30 59">PNUSAL004402</strain>
        <strain evidence="37 80">PNUSAL005692</strain>
    </source>
</reference>
<evidence type="ECO:0000313" key="4">
    <source>
        <dbReference type="EMBL" id="EAC5551210.1"/>
    </source>
</evidence>
<evidence type="ECO:0000313" key="89">
    <source>
        <dbReference type="Proteomes" id="UP000546397"/>
    </source>
</evidence>
<dbReference type="EMBL" id="AABCVX010000005">
    <property type="protein sequence ID" value="EAG6169875.1"/>
    <property type="molecule type" value="Genomic_DNA"/>
</dbReference>
<evidence type="ECO:0000313" key="13">
    <source>
        <dbReference type="EMBL" id="EAE2354858.1"/>
    </source>
</evidence>
<evidence type="ECO:0000313" key="37">
    <source>
        <dbReference type="EMBL" id="ECY9784026.1"/>
    </source>
</evidence>
<evidence type="ECO:0000313" key="51">
    <source>
        <dbReference type="EMBL" id="RKA07024.1"/>
    </source>
</evidence>
<dbReference type="EMBL" id="AALGDA010000065">
    <property type="protein sequence ID" value="ECY9784026.1"/>
    <property type="molecule type" value="Genomic_DNA"/>
</dbReference>
<dbReference type="Proteomes" id="UP000852906">
    <property type="component" value="Unassembled WGS sequence"/>
</dbReference>
<dbReference type="EMBL" id="AABBZO010000009">
    <property type="protein sequence ID" value="EAG4462461.1"/>
    <property type="molecule type" value="Genomic_DNA"/>
</dbReference>
<dbReference type="EMBL" id="AABAGT010000012">
    <property type="protein sequence ID" value="EAG0867444.1"/>
    <property type="molecule type" value="Genomic_DNA"/>
</dbReference>
<dbReference type="EMBL" id="AAAJWF010000006">
    <property type="protein sequence ID" value="EAC7480977.1"/>
    <property type="molecule type" value="Genomic_DNA"/>
</dbReference>
<reference evidence="43" key="9">
    <citation type="submission" date="2020-01" db="EMBL/GenBank/DDBJ databases">
        <authorList>
            <consortium name="NCBI Pathogen Detection Project"/>
        </authorList>
    </citation>
    <scope>NUCLEOTIDE SEQUENCE</scope>
    <source>
        <strain evidence="47">2017-325981-023-01</strain>
        <strain evidence="43">CFIAFB20100120</strain>
        <strain evidence="42">CFIAFB20130012</strain>
        <strain evidence="45">CFIAFB20170037</strain>
        <strain evidence="44">CFIAFB20170045</strain>
        <strain evidence="46">DMG1500109</strain>
    </source>
</reference>
<accession>A0A0B8R4Y8</accession>
<evidence type="ECO:0000313" key="74">
    <source>
        <dbReference type="Proteomes" id="UP000460224"/>
    </source>
</evidence>
<evidence type="ECO:0000313" key="96">
    <source>
        <dbReference type="Proteomes" id="UP000844415"/>
    </source>
</evidence>
<dbReference type="CDD" id="cd08899">
    <property type="entry name" value="SRPBCC_CalC_Aha1-like_6"/>
    <property type="match status" value="1"/>
</dbReference>
<dbReference type="EMBL" id="AABDGJ010000006">
    <property type="protein sequence ID" value="EAG6990885.1"/>
    <property type="molecule type" value="Genomic_DNA"/>
</dbReference>
<dbReference type="EMBL" id="AABBHO010000018">
    <property type="protein sequence ID" value="EAG2997141.1"/>
    <property type="molecule type" value="Genomic_DNA"/>
</dbReference>
<evidence type="ECO:0000313" key="21">
    <source>
        <dbReference type="EMBL" id="EAG4331408.1"/>
    </source>
</evidence>
<evidence type="ECO:0000313" key="25">
    <source>
        <dbReference type="EMBL" id="EAG9388122.1"/>
    </source>
</evidence>
<evidence type="ECO:0000313" key="88">
    <source>
        <dbReference type="Proteomes" id="UP000544530"/>
    </source>
</evidence>
<evidence type="ECO:0000313" key="40">
    <source>
        <dbReference type="EMBL" id="EDO0986475.1"/>
    </source>
</evidence>
<dbReference type="EMBL" id="QDAY01000001">
    <property type="protein sequence ID" value="KAA9453048.1"/>
    <property type="molecule type" value="Genomic_DNA"/>
</dbReference>